<gene>
    <name evidence="1" type="ORF">ACETIH_14040</name>
</gene>
<proteinExistence type="predicted"/>
<keyword evidence="2" id="KW-1185">Reference proteome</keyword>
<dbReference type="RefSeq" id="WP_203274097.1">
    <property type="nucleotide sequence ID" value="NZ_JAFBID010000057.1"/>
</dbReference>
<accession>A0ABV6Y972</accession>
<dbReference type="EMBL" id="JBHOMY010000032">
    <property type="protein sequence ID" value="MFC1457818.1"/>
    <property type="molecule type" value="Genomic_DNA"/>
</dbReference>
<sequence>MRKSWGRFLWFVEASLFKAGPAVQDLVHAAVSAKVRRQTASVLLRFQTACLHKGQNSINLALTITASGKPMRNIHHGFIALAILLGPASVIITHQKITDIFQQEAVTSSDSAAIIQQAYAYCSELPPFQRPSRCGEYLHHFERCAAQKDRCRPQSVYEVLIRLNLSPAPSEMPKIDTVAVTGDE</sequence>
<name>A0ABV6Y972_9HYPH</name>
<comment type="caution">
    <text evidence="1">The sequence shown here is derived from an EMBL/GenBank/DDBJ whole genome shotgun (WGS) entry which is preliminary data.</text>
</comment>
<evidence type="ECO:0000313" key="2">
    <source>
        <dbReference type="Proteomes" id="UP001593940"/>
    </source>
</evidence>
<reference evidence="1 2" key="1">
    <citation type="submission" date="2024-09" db="EMBL/GenBank/DDBJ databases">
        <title>Nodulacao em especies de Leguminosae Basais da Amazonia e Caracterizacao dos Rizobios e Bacterias Associadas aos Nodulos.</title>
        <authorList>
            <person name="Jambeiro I.C.A."/>
            <person name="Lopes I.S."/>
            <person name="Aguiar E.R.G.R."/>
            <person name="Santos A.F.J."/>
            <person name="Dos Santos J.M.F."/>
            <person name="Gross E."/>
        </authorList>
    </citation>
    <scope>NUCLEOTIDE SEQUENCE [LARGE SCALE GENOMIC DNA]</scope>
    <source>
        <strain evidence="1 2">BRUESC1165</strain>
    </source>
</reference>
<dbReference type="Proteomes" id="UP001593940">
    <property type="component" value="Unassembled WGS sequence"/>
</dbReference>
<evidence type="ECO:0000313" key="1">
    <source>
        <dbReference type="EMBL" id="MFC1457818.1"/>
    </source>
</evidence>
<organism evidence="1 2">
    <name type="scientific">Microvirga arabica</name>
    <dbReference type="NCBI Taxonomy" id="1128671"/>
    <lineage>
        <taxon>Bacteria</taxon>
        <taxon>Pseudomonadati</taxon>
        <taxon>Pseudomonadota</taxon>
        <taxon>Alphaproteobacteria</taxon>
        <taxon>Hyphomicrobiales</taxon>
        <taxon>Methylobacteriaceae</taxon>
        <taxon>Microvirga</taxon>
    </lineage>
</organism>
<protein>
    <submittedName>
        <fullName evidence="1">Uncharacterized protein</fullName>
    </submittedName>
</protein>